<dbReference type="AlphaFoldDB" id="A0A7K1FP90"/>
<gene>
    <name evidence="1" type="ORF">GIS00_14490</name>
</gene>
<proteinExistence type="predicted"/>
<protein>
    <submittedName>
        <fullName evidence="1">Uncharacterized protein</fullName>
    </submittedName>
</protein>
<evidence type="ECO:0000313" key="1">
    <source>
        <dbReference type="EMBL" id="MTD15149.1"/>
    </source>
</evidence>
<comment type="caution">
    <text evidence="1">The sequence shown here is derived from an EMBL/GenBank/DDBJ whole genome shotgun (WGS) entry which is preliminary data.</text>
</comment>
<dbReference type="EMBL" id="WLYK01000005">
    <property type="protein sequence ID" value="MTD15149.1"/>
    <property type="molecule type" value="Genomic_DNA"/>
</dbReference>
<dbReference type="Pfam" id="PF19827">
    <property type="entry name" value="DUF6308"/>
    <property type="match status" value="1"/>
</dbReference>
<evidence type="ECO:0000313" key="2">
    <source>
        <dbReference type="Proteomes" id="UP000460221"/>
    </source>
</evidence>
<sequence>MISEETEMMTVAGQDLSIEECVARLHKYAIENHRAVEEYDDLVGGPLRSISPEQVRATRRMSSRISQAEVDWFVDRAAETGTPWIEGADSDLVDADPAVHGGLYDHALDLFDWFAGTGKMKIGTAKVSKVLYLKYPALFPILDSRLSRLYRAEAERSADRYRDQGRDYRRMYWSAIRDDVIANRATGALDDARQRLRTAADSGDAHSDRILRLTRLSDLRLLDVLAWTEGH</sequence>
<accession>A0A7K1FP90</accession>
<organism evidence="1 2">
    <name type="scientific">Nakamurella alba</name>
    <dbReference type="NCBI Taxonomy" id="2665158"/>
    <lineage>
        <taxon>Bacteria</taxon>
        <taxon>Bacillati</taxon>
        <taxon>Actinomycetota</taxon>
        <taxon>Actinomycetes</taxon>
        <taxon>Nakamurellales</taxon>
        <taxon>Nakamurellaceae</taxon>
        <taxon>Nakamurella</taxon>
    </lineage>
</organism>
<dbReference type="Proteomes" id="UP000460221">
    <property type="component" value="Unassembled WGS sequence"/>
</dbReference>
<keyword evidence="2" id="KW-1185">Reference proteome</keyword>
<reference evidence="1 2" key="1">
    <citation type="submission" date="2019-11" db="EMBL/GenBank/DDBJ databases">
        <authorList>
            <person name="Jiang L.-Q."/>
        </authorList>
    </citation>
    <scope>NUCLEOTIDE SEQUENCE [LARGE SCALE GENOMIC DNA]</scope>
    <source>
        <strain evidence="1 2">YIM 132087</strain>
    </source>
</reference>
<name>A0A7K1FP90_9ACTN</name>
<dbReference type="InterPro" id="IPR046275">
    <property type="entry name" value="DUF6308"/>
</dbReference>